<evidence type="ECO:0000313" key="1">
    <source>
        <dbReference type="EMBL" id="ADY58352.1"/>
    </source>
</evidence>
<proteinExistence type="predicted"/>
<dbReference type="EMBL" id="CP002546">
    <property type="protein sequence ID" value="ADY58352.1"/>
    <property type="molecule type" value="Genomic_DNA"/>
</dbReference>
<reference evidence="2" key="1">
    <citation type="submission" date="2011-02" db="EMBL/GenBank/DDBJ databases">
        <title>The complete genome of Planctomyces brasiliensis DSM 5305.</title>
        <authorList>
            <person name="Lucas S."/>
            <person name="Copeland A."/>
            <person name="Lapidus A."/>
            <person name="Bruce D."/>
            <person name="Goodwin L."/>
            <person name="Pitluck S."/>
            <person name="Kyrpides N."/>
            <person name="Mavromatis K."/>
            <person name="Pagani I."/>
            <person name="Ivanova N."/>
            <person name="Ovchinnikova G."/>
            <person name="Lu M."/>
            <person name="Detter J.C."/>
            <person name="Han C."/>
            <person name="Land M."/>
            <person name="Hauser L."/>
            <person name="Markowitz V."/>
            <person name="Cheng J.-F."/>
            <person name="Hugenholtz P."/>
            <person name="Woyke T."/>
            <person name="Wu D."/>
            <person name="Tindall B."/>
            <person name="Pomrenke H.G."/>
            <person name="Brambilla E."/>
            <person name="Klenk H.-P."/>
            <person name="Eisen J.A."/>
        </authorList>
    </citation>
    <scope>NUCLEOTIDE SEQUENCE [LARGE SCALE GENOMIC DNA]</scope>
    <source>
        <strain evidence="2">ATCC 49424 / DSM 5305 / JCM 21570 / NBRC 103401 / IFAM 1448</strain>
    </source>
</reference>
<dbReference type="Proteomes" id="UP000006860">
    <property type="component" value="Chromosome"/>
</dbReference>
<organism evidence="1 2">
    <name type="scientific">Rubinisphaera brasiliensis (strain ATCC 49424 / DSM 5305 / JCM 21570 / IAM 15109 / NBRC 103401 / IFAM 1448)</name>
    <name type="common">Planctomyces brasiliensis</name>
    <dbReference type="NCBI Taxonomy" id="756272"/>
    <lineage>
        <taxon>Bacteria</taxon>
        <taxon>Pseudomonadati</taxon>
        <taxon>Planctomycetota</taxon>
        <taxon>Planctomycetia</taxon>
        <taxon>Planctomycetales</taxon>
        <taxon>Planctomycetaceae</taxon>
        <taxon>Rubinisphaera</taxon>
    </lineage>
</organism>
<protein>
    <submittedName>
        <fullName evidence="1">Uncharacterized protein</fullName>
    </submittedName>
</protein>
<dbReference type="STRING" id="756272.Plabr_0725"/>
<evidence type="ECO:0000313" key="2">
    <source>
        <dbReference type="Proteomes" id="UP000006860"/>
    </source>
</evidence>
<dbReference type="KEGG" id="pbs:Plabr_0725"/>
<sequence>MRMNGHLQGEKPLILLIGNVDREGVLSTISQSGRWYKRKVLHSQPSNWQSIIDTLTLPNVSAALVLLTPLTYRYINNYEYTEVRELVFKHVAEVPHAVFIHDNLYHGTRDGELADEFDYPDEGVRKRIEELLAKYNVNVVTYQKSSEVTLLAVDFLGHVETGLMLRLYVPNNQLWANETDRLLQLFRDYLTRIANIDVRLDETRTKAGVIYELRGAPNGNVELSDEFKEFSKFMTLCTTDPAKAELILLGKDVSQANIIQILTRYSKEARRLQVDMRQDREQKILRIRHRLESELIDVMPSDADLSAIGMLVEQTIPSIAGPHSLLQLTSPSKSITANNLTLNLNPQFVETVNGIVAQEISGDIGLNENDRKLLDLFAEFGERQHADLVSALRELRSCLKNQPVSTESGKLLFPPSA</sequence>
<accession>F0SGR7</accession>
<name>F0SGR7_RUBBR</name>
<dbReference type="AlphaFoldDB" id="F0SGR7"/>
<dbReference type="HOGENOM" id="CLU_658696_0_0_0"/>
<keyword evidence="2" id="KW-1185">Reference proteome</keyword>
<gene>
    <name evidence="1" type="ordered locus">Plabr_0725</name>
</gene>